<protein>
    <recommendedName>
        <fullName evidence="2">IstB-like ATP-binding domain-containing protein</fullName>
    </recommendedName>
</protein>
<dbReference type="InterPro" id="IPR002611">
    <property type="entry name" value="IstB_ATP-bd"/>
</dbReference>
<reference evidence="3" key="2">
    <citation type="submission" date="2020-09" db="EMBL/GenBank/DDBJ databases">
        <authorList>
            <person name="Sun Q."/>
            <person name="Zhou Y."/>
        </authorList>
    </citation>
    <scope>NUCLEOTIDE SEQUENCE</scope>
    <source>
        <strain evidence="3">CGMCC 1.8984</strain>
    </source>
</reference>
<gene>
    <name evidence="3" type="ORF">GCM10011372_36690</name>
</gene>
<dbReference type="GO" id="GO:0006260">
    <property type="term" value="P:DNA replication"/>
    <property type="evidence" value="ECO:0007669"/>
    <property type="project" value="TreeGrafter"/>
</dbReference>
<reference evidence="3" key="1">
    <citation type="journal article" date="2014" name="Int. J. Syst. Evol. Microbiol.">
        <title>Complete genome sequence of Corynebacterium casei LMG S-19264T (=DSM 44701T), isolated from a smear-ripened cheese.</title>
        <authorList>
            <consortium name="US DOE Joint Genome Institute (JGI-PGF)"/>
            <person name="Walter F."/>
            <person name="Albersmeier A."/>
            <person name="Kalinowski J."/>
            <person name="Ruckert C."/>
        </authorList>
    </citation>
    <scope>NUCLEOTIDE SEQUENCE</scope>
    <source>
        <strain evidence="3">CGMCC 1.8984</strain>
    </source>
</reference>
<dbReference type="Gene3D" id="3.40.50.300">
    <property type="entry name" value="P-loop containing nucleotide triphosphate hydrolases"/>
    <property type="match status" value="1"/>
</dbReference>
<evidence type="ECO:0000256" key="1">
    <source>
        <dbReference type="SAM" id="MobiDB-lite"/>
    </source>
</evidence>
<dbReference type="PANTHER" id="PTHR30050:SF4">
    <property type="entry name" value="ATP-BINDING PROTEIN RV3427C IN INSERTION SEQUENCE-RELATED"/>
    <property type="match status" value="1"/>
</dbReference>
<comment type="caution">
    <text evidence="3">The sequence shown here is derived from an EMBL/GenBank/DDBJ whole genome shotgun (WGS) entry which is preliminary data.</text>
</comment>
<dbReference type="PANTHER" id="PTHR30050">
    <property type="entry name" value="CHROMOSOMAL REPLICATION INITIATOR PROTEIN DNAA"/>
    <property type="match status" value="1"/>
</dbReference>
<dbReference type="SUPFAM" id="SSF52540">
    <property type="entry name" value="P-loop containing nucleoside triphosphate hydrolases"/>
    <property type="match status" value="1"/>
</dbReference>
<dbReference type="Proteomes" id="UP000636956">
    <property type="component" value="Unassembled WGS sequence"/>
</dbReference>
<dbReference type="AlphaFoldDB" id="A0A917UYE0"/>
<dbReference type="Pfam" id="PF01695">
    <property type="entry name" value="IstB_IS21"/>
    <property type="match status" value="1"/>
</dbReference>
<dbReference type="InterPro" id="IPR027417">
    <property type="entry name" value="P-loop_NTPase"/>
</dbReference>
<proteinExistence type="predicted"/>
<sequence length="316" mass="36031">MLDQHLTTDDMPLFTRLRMTAFGEAVIDIANDPAYDQWTFSQKIRHALEHETAARTERRVLKLLKASRTPNPGACVEDIRYLEGRNLNRELVARLAACRWIDQTHNLVILGKSSVGKSYLAQALVNAACRRDYSAKYYRLDDLANQLAVYHRQDTQRLTFLTSLHTCDLLVLDDFLTTPITGQTAAELLNILAAREGRGSTVVTSQFDPEDWYRSLHDAVIAESILNRHRLHCRARPTRRAKHAPPHPHRSNQLNRARGRHTATRSPRPRYQIDTHALPETPAKHWSRCSITSRAGRCWSTGPVTRSTSSTRSRAR</sequence>
<evidence type="ECO:0000313" key="4">
    <source>
        <dbReference type="Proteomes" id="UP000636956"/>
    </source>
</evidence>
<organism evidence="3 4">
    <name type="scientific">Agromyces bauzanensis</name>
    <dbReference type="NCBI Taxonomy" id="1308924"/>
    <lineage>
        <taxon>Bacteria</taxon>
        <taxon>Bacillati</taxon>
        <taxon>Actinomycetota</taxon>
        <taxon>Actinomycetes</taxon>
        <taxon>Micrococcales</taxon>
        <taxon>Microbacteriaceae</taxon>
        <taxon>Agromyces</taxon>
    </lineage>
</organism>
<name>A0A917UYE0_9MICO</name>
<feature type="region of interest" description="Disordered" evidence="1">
    <location>
        <begin position="236"/>
        <end position="269"/>
    </location>
</feature>
<dbReference type="EMBL" id="BMMD01000060">
    <property type="protein sequence ID" value="GGJ95084.1"/>
    <property type="molecule type" value="Genomic_DNA"/>
</dbReference>
<feature type="compositionally biased region" description="Basic residues" evidence="1">
    <location>
        <begin position="236"/>
        <end position="250"/>
    </location>
</feature>
<evidence type="ECO:0000313" key="3">
    <source>
        <dbReference type="EMBL" id="GGJ95084.1"/>
    </source>
</evidence>
<dbReference type="GO" id="GO:0005524">
    <property type="term" value="F:ATP binding"/>
    <property type="evidence" value="ECO:0007669"/>
    <property type="project" value="InterPro"/>
</dbReference>
<evidence type="ECO:0000259" key="2">
    <source>
        <dbReference type="Pfam" id="PF01695"/>
    </source>
</evidence>
<keyword evidence="4" id="KW-1185">Reference proteome</keyword>
<feature type="domain" description="IstB-like ATP-binding" evidence="2">
    <location>
        <begin position="16"/>
        <end position="234"/>
    </location>
</feature>
<dbReference type="RefSeq" id="WP_229662497.1">
    <property type="nucleotide sequence ID" value="NZ_BMMD01000060.1"/>
</dbReference>
<accession>A0A917UYE0</accession>